<evidence type="ECO:0008006" key="4">
    <source>
        <dbReference type="Google" id="ProtNLM"/>
    </source>
</evidence>
<dbReference type="Proteomes" id="UP001596406">
    <property type="component" value="Unassembled WGS sequence"/>
</dbReference>
<evidence type="ECO:0000313" key="2">
    <source>
        <dbReference type="EMBL" id="MFC6836125.1"/>
    </source>
</evidence>
<comment type="caution">
    <text evidence="2">The sequence shown here is derived from an EMBL/GenBank/DDBJ whole genome shotgun (WGS) entry which is preliminary data.</text>
</comment>
<proteinExistence type="predicted"/>
<keyword evidence="1" id="KW-1133">Transmembrane helix</keyword>
<keyword evidence="3" id="KW-1185">Reference proteome</keyword>
<feature type="transmembrane region" description="Helical" evidence="1">
    <location>
        <begin position="12"/>
        <end position="36"/>
    </location>
</feature>
<evidence type="ECO:0000256" key="1">
    <source>
        <dbReference type="SAM" id="Phobius"/>
    </source>
</evidence>
<dbReference type="RefSeq" id="WP_304447819.1">
    <property type="nucleotide sequence ID" value="NZ_JARRAH010000001.1"/>
</dbReference>
<reference evidence="2 3" key="1">
    <citation type="journal article" date="2019" name="Int. J. Syst. Evol. Microbiol.">
        <title>The Global Catalogue of Microorganisms (GCM) 10K type strain sequencing project: providing services to taxonomists for standard genome sequencing and annotation.</title>
        <authorList>
            <consortium name="The Broad Institute Genomics Platform"/>
            <consortium name="The Broad Institute Genome Sequencing Center for Infectious Disease"/>
            <person name="Wu L."/>
            <person name="Ma J."/>
        </authorList>
    </citation>
    <scope>NUCLEOTIDE SEQUENCE [LARGE SCALE GENOMIC DNA]</scope>
    <source>
        <strain evidence="2 3">PSRA2</strain>
    </source>
</reference>
<sequence length="291" mass="31067">MADVNERGRGQMILVTGLTLAVILVALALVLNTAIYTENLATRSDDPGASEALRYFESADHDVGEGLDRTSSQDELETFVTEWDRSTGREGARDGVRTSVTLDEGSVVTGTRVYDTDETTTLPGDDADEEFLEGSRIRGFRVTANLDAGESFTVRFDGDGAGTTVEGVDASTVRVSTDEESCEVAVSETGTVTVDFSARTVTGDGDPRGCSALDYTTDFGGTYDLEFENTGVPGTFEFVTDSEVGYEPDEDGEDTVQVEESVYSATVEATYDDGHVSASRDIRVAPREVGA</sequence>
<dbReference type="Pfam" id="PF23922">
    <property type="entry name" value="DUF7261"/>
    <property type="match status" value="1"/>
</dbReference>
<evidence type="ECO:0000313" key="3">
    <source>
        <dbReference type="Proteomes" id="UP001596406"/>
    </source>
</evidence>
<gene>
    <name evidence="2" type="ORF">ACFQHK_06345</name>
</gene>
<dbReference type="EMBL" id="JBHSXM010000001">
    <property type="protein sequence ID" value="MFC6836125.1"/>
    <property type="molecule type" value="Genomic_DNA"/>
</dbReference>
<dbReference type="AlphaFoldDB" id="A0ABD5U6L9"/>
<dbReference type="InterPro" id="IPR055685">
    <property type="entry name" value="DUF7261"/>
</dbReference>
<organism evidence="2 3">
    <name type="scientific">Halomarina ordinaria</name>
    <dbReference type="NCBI Taxonomy" id="3033939"/>
    <lineage>
        <taxon>Archaea</taxon>
        <taxon>Methanobacteriati</taxon>
        <taxon>Methanobacteriota</taxon>
        <taxon>Stenosarchaea group</taxon>
        <taxon>Halobacteria</taxon>
        <taxon>Halobacteriales</taxon>
        <taxon>Natronomonadaceae</taxon>
        <taxon>Halomarina</taxon>
    </lineage>
</organism>
<keyword evidence="1" id="KW-0472">Membrane</keyword>
<accession>A0ABD5U6L9</accession>
<name>A0ABD5U6L9_9EURY</name>
<protein>
    <recommendedName>
        <fullName evidence="4">Type IV pilin</fullName>
    </recommendedName>
</protein>
<keyword evidence="1" id="KW-0812">Transmembrane</keyword>